<evidence type="ECO:0000313" key="1">
    <source>
        <dbReference type="EMBL" id="CAI4008236.1"/>
    </source>
</evidence>
<evidence type="ECO:0000313" key="3">
    <source>
        <dbReference type="Proteomes" id="UP001152797"/>
    </source>
</evidence>
<dbReference type="AlphaFoldDB" id="A0A9P1DEM8"/>
<proteinExistence type="predicted"/>
<keyword evidence="3" id="KW-1185">Reference proteome</keyword>
<protein>
    <submittedName>
        <fullName evidence="1">Uncharacterized protein</fullName>
    </submittedName>
</protein>
<name>A0A9P1DEM8_9DINO</name>
<sequence length="223" mass="24369">MASSSTNVCSCRTLYSRSHIVNGIENDIGLSWQTSVASSARTRPTGRLHALSLCFFLGEILDGLLKLIQLRAPQLPCCSLKQGLPMPTASNRCSDRDFTCFTGGPHAVPNKNSYAAMTFWKTLELSASQGRAHELTPSSLLTSASMRQHMDRSLGSDVTFCWPSLLADQSGAKKDPDTHGTFHMLESSCRNRPTGMCKHLQQNRRIAEDVLTSKACEGQSYPG</sequence>
<dbReference type="Proteomes" id="UP001152797">
    <property type="component" value="Unassembled WGS sequence"/>
</dbReference>
<dbReference type="EMBL" id="CAMXCT020004224">
    <property type="protein sequence ID" value="CAL1161611.1"/>
    <property type="molecule type" value="Genomic_DNA"/>
</dbReference>
<accession>A0A9P1DEM8</accession>
<reference evidence="1" key="1">
    <citation type="submission" date="2022-10" db="EMBL/GenBank/DDBJ databases">
        <authorList>
            <person name="Chen Y."/>
            <person name="Dougan E. K."/>
            <person name="Chan C."/>
            <person name="Rhodes N."/>
            <person name="Thang M."/>
        </authorList>
    </citation>
    <scope>NUCLEOTIDE SEQUENCE</scope>
</reference>
<dbReference type="EMBL" id="CAMXCT010004224">
    <property type="protein sequence ID" value="CAI4008236.1"/>
    <property type="molecule type" value="Genomic_DNA"/>
</dbReference>
<reference evidence="2" key="2">
    <citation type="submission" date="2024-04" db="EMBL/GenBank/DDBJ databases">
        <authorList>
            <person name="Chen Y."/>
            <person name="Shah S."/>
            <person name="Dougan E. K."/>
            <person name="Thang M."/>
            <person name="Chan C."/>
        </authorList>
    </citation>
    <scope>NUCLEOTIDE SEQUENCE [LARGE SCALE GENOMIC DNA]</scope>
</reference>
<dbReference type="EMBL" id="CAMXCT030004224">
    <property type="protein sequence ID" value="CAL4795548.1"/>
    <property type="molecule type" value="Genomic_DNA"/>
</dbReference>
<evidence type="ECO:0000313" key="2">
    <source>
        <dbReference type="EMBL" id="CAL1161611.1"/>
    </source>
</evidence>
<organism evidence="1">
    <name type="scientific">Cladocopium goreaui</name>
    <dbReference type="NCBI Taxonomy" id="2562237"/>
    <lineage>
        <taxon>Eukaryota</taxon>
        <taxon>Sar</taxon>
        <taxon>Alveolata</taxon>
        <taxon>Dinophyceae</taxon>
        <taxon>Suessiales</taxon>
        <taxon>Symbiodiniaceae</taxon>
        <taxon>Cladocopium</taxon>
    </lineage>
</organism>
<gene>
    <name evidence="1" type="ORF">C1SCF055_LOCUS33696</name>
</gene>
<comment type="caution">
    <text evidence="1">The sequence shown here is derived from an EMBL/GenBank/DDBJ whole genome shotgun (WGS) entry which is preliminary data.</text>
</comment>